<dbReference type="RefSeq" id="WP_132597001.1">
    <property type="nucleotide sequence ID" value="NZ_SMKO01000056.1"/>
</dbReference>
<evidence type="ECO:0000256" key="1">
    <source>
        <dbReference type="SAM" id="MobiDB-lite"/>
    </source>
</evidence>
<proteinExistence type="predicted"/>
<gene>
    <name evidence="2" type="ORF">E1292_21400</name>
</gene>
<dbReference type="EMBL" id="SMKO01000056">
    <property type="protein sequence ID" value="TDD03253.1"/>
    <property type="molecule type" value="Genomic_DNA"/>
</dbReference>
<feature type="compositionally biased region" description="Basic and acidic residues" evidence="1">
    <location>
        <begin position="104"/>
        <end position="121"/>
    </location>
</feature>
<accession>A0A4R4VK50</accession>
<evidence type="ECO:0000313" key="3">
    <source>
        <dbReference type="Proteomes" id="UP000295258"/>
    </source>
</evidence>
<dbReference type="Proteomes" id="UP000295258">
    <property type="component" value="Unassembled WGS sequence"/>
</dbReference>
<reference evidence="2 3" key="1">
    <citation type="submission" date="2019-03" db="EMBL/GenBank/DDBJ databases">
        <title>Draft genome sequences of novel Actinobacteria.</title>
        <authorList>
            <person name="Sahin N."/>
            <person name="Ay H."/>
            <person name="Saygin H."/>
        </authorList>
    </citation>
    <scope>NUCLEOTIDE SEQUENCE [LARGE SCALE GENOMIC DNA]</scope>
    <source>
        <strain evidence="2 3">KC310</strain>
    </source>
</reference>
<organism evidence="2 3">
    <name type="scientific">Nonomuraea deserti</name>
    <dbReference type="NCBI Taxonomy" id="1848322"/>
    <lineage>
        <taxon>Bacteria</taxon>
        <taxon>Bacillati</taxon>
        <taxon>Actinomycetota</taxon>
        <taxon>Actinomycetes</taxon>
        <taxon>Streptosporangiales</taxon>
        <taxon>Streptosporangiaceae</taxon>
        <taxon>Nonomuraea</taxon>
    </lineage>
</organism>
<feature type="compositionally biased region" description="Basic and acidic residues" evidence="1">
    <location>
        <begin position="77"/>
        <end position="90"/>
    </location>
</feature>
<comment type="caution">
    <text evidence="2">The sequence shown here is derived from an EMBL/GenBank/DDBJ whole genome shotgun (WGS) entry which is preliminary data.</text>
</comment>
<name>A0A4R4VK50_9ACTN</name>
<sequence>MGAASSFLSWPPVIVCTSMASPAGRAFHNCSKLIGPAGRSALTRNLFDERHLRAGAGSHRRELRVGHQFGQRVAARRAGDVHGGDAERLSGWRSAALETPRIVRGGEHDRQPDARVRGKRG</sequence>
<protein>
    <submittedName>
        <fullName evidence="2">Uncharacterized protein</fullName>
    </submittedName>
</protein>
<dbReference type="AlphaFoldDB" id="A0A4R4VK50"/>
<feature type="region of interest" description="Disordered" evidence="1">
    <location>
        <begin position="75"/>
        <end position="121"/>
    </location>
</feature>
<evidence type="ECO:0000313" key="2">
    <source>
        <dbReference type="EMBL" id="TDD03253.1"/>
    </source>
</evidence>
<keyword evidence="3" id="KW-1185">Reference proteome</keyword>